<dbReference type="GO" id="GO:0004888">
    <property type="term" value="F:transmembrane signaling receptor activity"/>
    <property type="evidence" value="ECO:0007669"/>
    <property type="project" value="TreeGrafter"/>
</dbReference>
<feature type="domain" description="Ig-like" evidence="4">
    <location>
        <begin position="127"/>
        <end position="207"/>
    </location>
</feature>
<feature type="signal peptide" evidence="3">
    <location>
        <begin position="1"/>
        <end position="23"/>
    </location>
</feature>
<feature type="chain" id="PRO_5027982125" evidence="3">
    <location>
        <begin position="24"/>
        <end position="321"/>
    </location>
</feature>
<accession>A0A6P7IPW5</accession>
<evidence type="ECO:0000313" key="6">
    <source>
        <dbReference type="RefSeq" id="XP_028262699.1"/>
    </source>
</evidence>
<dbReference type="PANTHER" id="PTHR11481">
    <property type="entry name" value="IMMUNOGLOBULIN FC RECEPTOR"/>
    <property type="match status" value="1"/>
</dbReference>
<dbReference type="AlphaFoldDB" id="A0A6P7IPW5"/>
<dbReference type="InParanoid" id="A0A6P7IPW5"/>
<dbReference type="OrthoDB" id="6151406at2759"/>
<proteinExistence type="predicted"/>
<keyword evidence="1 3" id="KW-0732">Signal</keyword>
<evidence type="ECO:0000313" key="5">
    <source>
        <dbReference type="Proteomes" id="UP000515145"/>
    </source>
</evidence>
<dbReference type="Proteomes" id="UP000515145">
    <property type="component" value="Chromosome 5"/>
</dbReference>
<reference evidence="6" key="1">
    <citation type="submission" date="2025-08" db="UniProtKB">
        <authorList>
            <consortium name="RefSeq"/>
        </authorList>
    </citation>
    <scope>IDENTIFICATION</scope>
</reference>
<name>A0A6P7IPW5_9TELE</name>
<dbReference type="Pfam" id="PF13895">
    <property type="entry name" value="Ig_2"/>
    <property type="match status" value="1"/>
</dbReference>
<evidence type="ECO:0000256" key="3">
    <source>
        <dbReference type="SAM" id="SignalP"/>
    </source>
</evidence>
<dbReference type="InterPro" id="IPR007110">
    <property type="entry name" value="Ig-like_dom"/>
</dbReference>
<dbReference type="SUPFAM" id="SSF48726">
    <property type="entry name" value="Immunoglobulin"/>
    <property type="match status" value="2"/>
</dbReference>
<evidence type="ECO:0000256" key="1">
    <source>
        <dbReference type="ARBA" id="ARBA00022729"/>
    </source>
</evidence>
<keyword evidence="2" id="KW-1015">Disulfide bond</keyword>
<keyword evidence="5" id="KW-1185">Reference proteome</keyword>
<evidence type="ECO:0000259" key="4">
    <source>
        <dbReference type="PROSITE" id="PS50835"/>
    </source>
</evidence>
<dbReference type="Gene3D" id="2.60.40.10">
    <property type="entry name" value="Immunoglobulins"/>
    <property type="match status" value="2"/>
</dbReference>
<dbReference type="InterPro" id="IPR050488">
    <property type="entry name" value="Ig_Fc_receptor"/>
</dbReference>
<dbReference type="GO" id="GO:0006955">
    <property type="term" value="P:immune response"/>
    <property type="evidence" value="ECO:0007669"/>
    <property type="project" value="TreeGrafter"/>
</dbReference>
<dbReference type="RefSeq" id="XP_028262699.1">
    <property type="nucleotide sequence ID" value="XM_028406898.1"/>
</dbReference>
<dbReference type="PROSITE" id="PS50835">
    <property type="entry name" value="IG_LIKE"/>
    <property type="match status" value="1"/>
</dbReference>
<evidence type="ECO:0000256" key="2">
    <source>
        <dbReference type="ARBA" id="ARBA00023157"/>
    </source>
</evidence>
<dbReference type="InterPro" id="IPR036179">
    <property type="entry name" value="Ig-like_dom_sf"/>
</dbReference>
<organism evidence="5 6">
    <name type="scientific">Parambassis ranga</name>
    <name type="common">Indian glassy fish</name>
    <dbReference type="NCBI Taxonomy" id="210632"/>
    <lineage>
        <taxon>Eukaryota</taxon>
        <taxon>Metazoa</taxon>
        <taxon>Chordata</taxon>
        <taxon>Craniata</taxon>
        <taxon>Vertebrata</taxon>
        <taxon>Euteleostomi</taxon>
        <taxon>Actinopterygii</taxon>
        <taxon>Neopterygii</taxon>
        <taxon>Teleostei</taxon>
        <taxon>Neoteleostei</taxon>
        <taxon>Acanthomorphata</taxon>
        <taxon>Ovalentaria</taxon>
        <taxon>Ambassidae</taxon>
        <taxon>Parambassis</taxon>
    </lineage>
</organism>
<dbReference type="SMART" id="SM00409">
    <property type="entry name" value="IG"/>
    <property type="match status" value="2"/>
</dbReference>
<dbReference type="InterPro" id="IPR013783">
    <property type="entry name" value="Ig-like_fold"/>
</dbReference>
<dbReference type="GO" id="GO:0009897">
    <property type="term" value="C:external side of plasma membrane"/>
    <property type="evidence" value="ECO:0007669"/>
    <property type="project" value="TreeGrafter"/>
</dbReference>
<protein>
    <submittedName>
        <fullName evidence="6">Fc receptor-like protein 5 isoform X1</fullName>
    </submittedName>
</protein>
<gene>
    <name evidence="6" type="primary">LOC114436577</name>
</gene>
<dbReference type="GeneID" id="114436577"/>
<dbReference type="PANTHER" id="PTHR11481:SF64">
    <property type="entry name" value="FC RECEPTOR-LIKE PROTEIN 4"/>
    <property type="match status" value="1"/>
</dbReference>
<dbReference type="GO" id="GO:0007166">
    <property type="term" value="P:cell surface receptor signaling pathway"/>
    <property type="evidence" value="ECO:0007669"/>
    <property type="project" value="TreeGrafter"/>
</dbReference>
<sequence>MEETWPLWLLLLSSLLCCSSNQAADHTSDYTSDYTSRYAGLKVSPSSSQLFKGDSVSLSCEEDDSSAGWTLRRKTTRGQVSQCEDWGQPAGSSCKMGYVLPWDSGVYWCESRQGQTSSSINLTVSGGAVILQSPVLPVMEGDPVTLTCTTRTPASTLPAAFYKDGSLLSTQPAGHMTILHVSSSDEGLYSCDISGHGESPPSWISVTDLQPQLQQQQQQQPLPQLRPLSPSSWCSEWSSTWWCSVRTSSPLSSWCLCMDTEEKTCPSPWRWPRPPSLSRDWMMSMMTSSQLSPRSISSESESFSAPCCVSVCSGYIHCEMS</sequence>
<dbReference type="InterPro" id="IPR003599">
    <property type="entry name" value="Ig_sub"/>
</dbReference>